<keyword evidence="1" id="KW-1133">Transmembrane helix</keyword>
<proteinExistence type="predicted"/>
<organism evidence="2 3">
    <name type="scientific">Candidatus Clostridium eludens</name>
    <dbReference type="NCBI Taxonomy" id="3381663"/>
    <lineage>
        <taxon>Bacteria</taxon>
        <taxon>Bacillati</taxon>
        <taxon>Bacillota</taxon>
        <taxon>Clostridia</taxon>
        <taxon>Eubacteriales</taxon>
        <taxon>Clostridiaceae</taxon>
        <taxon>Clostridium</taxon>
    </lineage>
</organism>
<feature type="transmembrane region" description="Helical" evidence="1">
    <location>
        <begin position="45"/>
        <end position="66"/>
    </location>
</feature>
<keyword evidence="1" id="KW-0472">Membrane</keyword>
<protein>
    <submittedName>
        <fullName evidence="2">Uncharacterized protein</fullName>
    </submittedName>
</protein>
<keyword evidence="3" id="KW-1185">Reference proteome</keyword>
<comment type="caution">
    <text evidence="2">The sequence shown here is derived from an EMBL/GenBank/DDBJ whole genome shotgun (WGS) entry which is preliminary data.</text>
</comment>
<name>A0ABW8SGJ6_9CLOT</name>
<evidence type="ECO:0000313" key="2">
    <source>
        <dbReference type="EMBL" id="MFL0194837.1"/>
    </source>
</evidence>
<reference evidence="2 3" key="1">
    <citation type="submission" date="2024-11" db="EMBL/GenBank/DDBJ databases">
        <authorList>
            <person name="Heng Y.C."/>
            <person name="Lim A.C.H."/>
            <person name="Lee J.K.Y."/>
            <person name="Kittelmann S."/>
        </authorList>
    </citation>
    <scope>NUCLEOTIDE SEQUENCE [LARGE SCALE GENOMIC DNA]</scope>
    <source>
        <strain evidence="2 3">WILCCON 0269</strain>
    </source>
</reference>
<evidence type="ECO:0000256" key="1">
    <source>
        <dbReference type="SAM" id="Phobius"/>
    </source>
</evidence>
<dbReference type="RefSeq" id="WP_406790961.1">
    <property type="nucleotide sequence ID" value="NZ_JBJHZX010000005.1"/>
</dbReference>
<gene>
    <name evidence="2" type="ORF">ACJDU8_04505</name>
</gene>
<feature type="transmembrane region" description="Helical" evidence="1">
    <location>
        <begin position="12"/>
        <end position="33"/>
    </location>
</feature>
<accession>A0ABW8SGJ6</accession>
<dbReference type="Proteomes" id="UP001623660">
    <property type="component" value="Unassembled WGS sequence"/>
</dbReference>
<dbReference type="EMBL" id="JBJHZX010000005">
    <property type="protein sequence ID" value="MFL0194837.1"/>
    <property type="molecule type" value="Genomic_DNA"/>
</dbReference>
<keyword evidence="1" id="KW-0812">Transmembrane</keyword>
<sequence length="77" mass="9160">MGNEKKHFWKDWTFFVAFFAGCIITDIVNGIIGFRYNIFEDGFNILYFLEGMLIYMICFSIIYFCIKSIKNKCVTQK</sequence>
<evidence type="ECO:0000313" key="3">
    <source>
        <dbReference type="Proteomes" id="UP001623660"/>
    </source>
</evidence>
<dbReference type="PROSITE" id="PS51257">
    <property type="entry name" value="PROKAR_LIPOPROTEIN"/>
    <property type="match status" value="1"/>
</dbReference>